<dbReference type="InterPro" id="IPR011042">
    <property type="entry name" value="6-blade_b-propeller_TolB-like"/>
</dbReference>
<proteinExistence type="inferred from homology"/>
<dbReference type="Gene3D" id="2.120.10.30">
    <property type="entry name" value="TolB, C-terminal domain"/>
    <property type="match status" value="1"/>
</dbReference>
<evidence type="ECO:0000256" key="5">
    <source>
        <dbReference type="ARBA" id="ARBA00004496"/>
    </source>
</evidence>
<name>A0AAE3EV67_9FLAO</name>
<dbReference type="PANTHER" id="PTHR10907:SF47">
    <property type="entry name" value="REGUCALCIN"/>
    <property type="match status" value="1"/>
</dbReference>
<feature type="binding site" evidence="15">
    <location>
        <position position="15"/>
    </location>
    <ligand>
        <name>a divalent metal cation</name>
        <dbReference type="ChEBI" id="CHEBI:60240"/>
    </ligand>
</feature>
<comment type="caution">
    <text evidence="17">The sequence shown here is derived from an EMBL/GenBank/DDBJ whole genome shotgun (WGS) entry which is preliminary data.</text>
</comment>
<evidence type="ECO:0000256" key="3">
    <source>
        <dbReference type="ARBA" id="ARBA00001936"/>
    </source>
</evidence>
<feature type="active site" description="Proton donor/acceptor" evidence="14">
    <location>
        <position position="196"/>
    </location>
</feature>
<keyword evidence="18" id="KW-1185">Reference proteome</keyword>
<feature type="binding site" evidence="15">
    <location>
        <position position="100"/>
    </location>
    <ligand>
        <name>substrate</name>
    </ligand>
</feature>
<evidence type="ECO:0000256" key="6">
    <source>
        <dbReference type="ARBA" id="ARBA00008853"/>
    </source>
</evidence>
<dbReference type="EMBL" id="JAIRBC010000018">
    <property type="protein sequence ID" value="MCG2461637.1"/>
    <property type="molecule type" value="Genomic_DNA"/>
</dbReference>
<dbReference type="AlphaFoldDB" id="A0AAE3EV67"/>
<dbReference type="Pfam" id="PF08450">
    <property type="entry name" value="SGL"/>
    <property type="match status" value="1"/>
</dbReference>
<dbReference type="PRINTS" id="PR01790">
    <property type="entry name" value="SMP30FAMILY"/>
</dbReference>
<feature type="binding site" evidence="15">
    <location>
        <position position="196"/>
    </location>
    <ligand>
        <name>a divalent metal cation</name>
        <dbReference type="ChEBI" id="CHEBI:60240"/>
    </ligand>
</feature>
<evidence type="ECO:0000256" key="1">
    <source>
        <dbReference type="ARBA" id="ARBA00001589"/>
    </source>
</evidence>
<dbReference type="PANTHER" id="PTHR10907">
    <property type="entry name" value="REGUCALCIN"/>
    <property type="match status" value="1"/>
</dbReference>
<reference evidence="17" key="1">
    <citation type="submission" date="2023-02" db="EMBL/GenBank/DDBJ databases">
        <title>Genome of Flavobacteriaceae gen. nov. sp. strain F89.</title>
        <authorList>
            <person name="Wang Y."/>
        </authorList>
    </citation>
    <scope>NUCLEOTIDE SEQUENCE</scope>
    <source>
        <strain evidence="17">F89</strain>
    </source>
</reference>
<feature type="domain" description="SMP-30/Gluconolactonase/LRE-like region" evidence="16">
    <location>
        <begin position="13"/>
        <end position="256"/>
    </location>
</feature>
<evidence type="ECO:0000256" key="2">
    <source>
        <dbReference type="ARBA" id="ARBA00001913"/>
    </source>
</evidence>
<evidence type="ECO:0000259" key="16">
    <source>
        <dbReference type="Pfam" id="PF08450"/>
    </source>
</evidence>
<dbReference type="SUPFAM" id="SSF63829">
    <property type="entry name" value="Calcium-dependent phosphotriesterase"/>
    <property type="match status" value="1"/>
</dbReference>
<dbReference type="GO" id="GO:0004341">
    <property type="term" value="F:gluconolactonase activity"/>
    <property type="evidence" value="ECO:0007669"/>
    <property type="project" value="UniProtKB-EC"/>
</dbReference>
<evidence type="ECO:0000256" key="11">
    <source>
        <dbReference type="ARBA" id="ARBA00022801"/>
    </source>
</evidence>
<evidence type="ECO:0000256" key="15">
    <source>
        <dbReference type="PIRSR" id="PIRSR605511-2"/>
    </source>
</evidence>
<feature type="binding site" evidence="15">
    <location>
        <position position="146"/>
    </location>
    <ligand>
        <name>a divalent metal cation</name>
        <dbReference type="ChEBI" id="CHEBI:60240"/>
    </ligand>
</feature>
<evidence type="ECO:0000256" key="7">
    <source>
        <dbReference type="ARBA" id="ARBA00013227"/>
    </source>
</evidence>
<dbReference type="Proteomes" id="UP001200642">
    <property type="component" value="Unassembled WGS sequence"/>
</dbReference>
<dbReference type="InterPro" id="IPR008367">
    <property type="entry name" value="Regucalcin"/>
</dbReference>
<dbReference type="InterPro" id="IPR013658">
    <property type="entry name" value="SGL"/>
</dbReference>
<comment type="cofactor">
    <cofactor evidence="15">
        <name>Zn(2+)</name>
        <dbReference type="ChEBI" id="CHEBI:29105"/>
    </cofactor>
    <text evidence="15">Binds 1 divalent metal cation per subunit.</text>
</comment>
<evidence type="ECO:0000256" key="14">
    <source>
        <dbReference type="PIRSR" id="PIRSR605511-1"/>
    </source>
</evidence>
<evidence type="ECO:0000256" key="8">
    <source>
        <dbReference type="ARBA" id="ARBA00016808"/>
    </source>
</evidence>
<comment type="similarity">
    <text evidence="6">Belongs to the SMP-30/CGR1 family.</text>
</comment>
<dbReference type="GO" id="GO:0005509">
    <property type="term" value="F:calcium ion binding"/>
    <property type="evidence" value="ECO:0007669"/>
    <property type="project" value="InterPro"/>
</dbReference>
<evidence type="ECO:0000313" key="18">
    <source>
        <dbReference type="Proteomes" id="UP001200642"/>
    </source>
</evidence>
<comment type="subcellular location">
    <subcellularLocation>
        <location evidence="5">Cytoplasm</location>
    </subcellularLocation>
</comment>
<comment type="cofactor">
    <cofactor evidence="4">
        <name>Mg(2+)</name>
        <dbReference type="ChEBI" id="CHEBI:18420"/>
    </cofactor>
</comment>
<keyword evidence="12" id="KW-0106">Calcium</keyword>
<dbReference type="PRINTS" id="PR01791">
    <property type="entry name" value="REGUCALCIN"/>
</dbReference>
<protein>
    <recommendedName>
        <fullName evidence="8">Regucalcin</fullName>
        <ecNumber evidence="7">3.1.1.17</ecNumber>
    </recommendedName>
    <alternativeName>
        <fullName evidence="13">Gluconolactonase</fullName>
    </alternativeName>
</protein>
<dbReference type="InterPro" id="IPR005511">
    <property type="entry name" value="SMP-30"/>
</dbReference>
<sequence length="300" mass="33664">MEAELVVNSKSILGEGPVWHQGLQKLFWVDIEGRKIHIFDPKNGHTNSHQFTKMPGALVPRDYHNLLIAFDDGLAIYNWHTKHLKYKNGLGKKTPNIRANDGKCDPNGNFWIGTMHKGLEPNAGALYRFNPDFELSLQVPDRTISNGLAWSKDGTTMYYIDTGDRYVSAYDFDLDTSQISNKRIVFEIDPEMGSPDGMAIDSEDNLWIAHWGGFCVRQWDPRSKKILNTVHLPVPHVTSCAFGGPKLDDLYITTARSGLTEEQLTNFPLSGGIFKVKPGVIGRPTIFFESNSSSNLHESV</sequence>
<gene>
    <name evidence="17" type="ORF">K8352_12825</name>
</gene>
<evidence type="ECO:0000256" key="9">
    <source>
        <dbReference type="ARBA" id="ARBA00022490"/>
    </source>
</evidence>
<comment type="catalytic activity">
    <reaction evidence="1">
        <text>D-glucono-1,5-lactone + H2O = D-gluconate + H(+)</text>
        <dbReference type="Rhea" id="RHEA:10440"/>
        <dbReference type="ChEBI" id="CHEBI:15377"/>
        <dbReference type="ChEBI" id="CHEBI:15378"/>
        <dbReference type="ChEBI" id="CHEBI:16217"/>
        <dbReference type="ChEBI" id="CHEBI:18391"/>
        <dbReference type="EC" id="3.1.1.17"/>
    </reaction>
</comment>
<evidence type="ECO:0000313" key="17">
    <source>
        <dbReference type="EMBL" id="MCG2461637.1"/>
    </source>
</evidence>
<keyword evidence="11" id="KW-0378">Hydrolase</keyword>
<organism evidence="17 18">
    <name type="scientific">Cerina litoralis</name>
    <dbReference type="NCBI Taxonomy" id="2874477"/>
    <lineage>
        <taxon>Bacteria</taxon>
        <taxon>Pseudomonadati</taxon>
        <taxon>Bacteroidota</taxon>
        <taxon>Flavobacteriia</taxon>
        <taxon>Flavobacteriales</taxon>
        <taxon>Flavobacteriaceae</taxon>
        <taxon>Cerina</taxon>
    </lineage>
</organism>
<comment type="cofactor">
    <cofactor evidence="2">
        <name>Ca(2+)</name>
        <dbReference type="ChEBI" id="CHEBI:29108"/>
    </cofactor>
</comment>
<feature type="binding site" evidence="15">
    <location>
        <position position="98"/>
    </location>
    <ligand>
        <name>substrate</name>
    </ligand>
</feature>
<dbReference type="GO" id="GO:0019853">
    <property type="term" value="P:L-ascorbic acid biosynthetic process"/>
    <property type="evidence" value="ECO:0007669"/>
    <property type="project" value="TreeGrafter"/>
</dbReference>
<evidence type="ECO:0000256" key="10">
    <source>
        <dbReference type="ARBA" id="ARBA00022723"/>
    </source>
</evidence>
<keyword evidence="15" id="KW-0862">Zinc</keyword>
<dbReference type="EC" id="3.1.1.17" evidence="7"/>
<dbReference type="RefSeq" id="WP_317902780.1">
    <property type="nucleotide sequence ID" value="NZ_JAIRBC010000018.1"/>
</dbReference>
<comment type="cofactor">
    <cofactor evidence="3">
        <name>Mn(2+)</name>
        <dbReference type="ChEBI" id="CHEBI:29035"/>
    </cofactor>
</comment>
<dbReference type="GO" id="GO:0005737">
    <property type="term" value="C:cytoplasm"/>
    <property type="evidence" value="ECO:0007669"/>
    <property type="project" value="UniProtKB-SubCell"/>
</dbReference>
<evidence type="ECO:0000256" key="13">
    <source>
        <dbReference type="ARBA" id="ARBA00032464"/>
    </source>
</evidence>
<evidence type="ECO:0000256" key="4">
    <source>
        <dbReference type="ARBA" id="ARBA00001946"/>
    </source>
</evidence>
<keyword evidence="10 15" id="KW-0479">Metal-binding</keyword>
<dbReference type="GO" id="GO:0030234">
    <property type="term" value="F:enzyme regulator activity"/>
    <property type="evidence" value="ECO:0007669"/>
    <property type="project" value="InterPro"/>
</dbReference>
<keyword evidence="9" id="KW-0963">Cytoplasm</keyword>
<evidence type="ECO:0000256" key="12">
    <source>
        <dbReference type="ARBA" id="ARBA00022837"/>
    </source>
</evidence>
<accession>A0AAE3EV67</accession>